<sequence>MINAASKAVDQVQSMETAASWCRRLYQKGSIFDLAIPKLIQEQWLLLFFAYFRLRASLLSRAEHLRYEALEPVMRMRRSGGCDEATAAWVDA</sequence>
<accession>A0A2P4ZWF4</accession>
<proteinExistence type="predicted"/>
<dbReference type="RefSeq" id="XP_018662817.1">
    <property type="nucleotide sequence ID" value="XM_018804079.1"/>
</dbReference>
<name>A0A2P4ZWF4_9HYPO</name>
<dbReference type="EMBL" id="JPDN02000006">
    <property type="protein sequence ID" value="PON28632.1"/>
    <property type="molecule type" value="Genomic_DNA"/>
</dbReference>
<evidence type="ECO:0000313" key="2">
    <source>
        <dbReference type="Proteomes" id="UP000054821"/>
    </source>
</evidence>
<organism evidence="1 2">
    <name type="scientific">Trichoderma gamsii</name>
    <dbReference type="NCBI Taxonomy" id="398673"/>
    <lineage>
        <taxon>Eukaryota</taxon>
        <taxon>Fungi</taxon>
        <taxon>Dikarya</taxon>
        <taxon>Ascomycota</taxon>
        <taxon>Pezizomycotina</taxon>
        <taxon>Sordariomycetes</taxon>
        <taxon>Hypocreomycetidae</taxon>
        <taxon>Hypocreales</taxon>
        <taxon>Hypocreaceae</taxon>
        <taxon>Trichoderma</taxon>
    </lineage>
</organism>
<dbReference type="Proteomes" id="UP000054821">
    <property type="component" value="Unassembled WGS sequence"/>
</dbReference>
<evidence type="ECO:0000313" key="1">
    <source>
        <dbReference type="EMBL" id="PON28632.1"/>
    </source>
</evidence>
<dbReference type="AlphaFoldDB" id="A0A2P4ZWF4"/>
<dbReference type="GeneID" id="29984162"/>
<protein>
    <submittedName>
        <fullName evidence="1">Uncharacterized protein</fullName>
    </submittedName>
</protein>
<reference evidence="1 2" key="1">
    <citation type="journal article" date="2016" name="Genome Announc.">
        <title>Draft Whole-Genome Sequence of Trichoderma gamsii T6085, a Promising Biocontrol Agent of Fusarium Head Blight on Wheat.</title>
        <authorList>
            <person name="Baroncelli R."/>
            <person name="Zapparata A."/>
            <person name="Piaggeschi G."/>
            <person name="Sarrocco S."/>
            <person name="Vannacci G."/>
        </authorList>
    </citation>
    <scope>NUCLEOTIDE SEQUENCE [LARGE SCALE GENOMIC DNA]</scope>
    <source>
        <strain evidence="1 2">T6085</strain>
    </source>
</reference>
<gene>
    <name evidence="1" type="ORF">TGAM01_v202479</name>
</gene>
<keyword evidence="2" id="KW-1185">Reference proteome</keyword>
<comment type="caution">
    <text evidence="1">The sequence shown here is derived from an EMBL/GenBank/DDBJ whole genome shotgun (WGS) entry which is preliminary data.</text>
</comment>